<protein>
    <submittedName>
        <fullName evidence="5">Arsenate reductase</fullName>
        <ecNumber evidence="5">1.20.4.1</ecNumber>
    </submittedName>
</protein>
<dbReference type="SUPFAM" id="SSF52833">
    <property type="entry name" value="Thioredoxin-like"/>
    <property type="match status" value="1"/>
</dbReference>
<dbReference type="GO" id="GO:0008794">
    <property type="term" value="F:arsenate reductase (glutaredoxin) activity"/>
    <property type="evidence" value="ECO:0007669"/>
    <property type="project" value="UniProtKB-EC"/>
</dbReference>
<dbReference type="InterPro" id="IPR006659">
    <property type="entry name" value="Arsenate_reductase"/>
</dbReference>
<dbReference type="CDD" id="cd03034">
    <property type="entry name" value="ArsC_ArsC"/>
    <property type="match status" value="1"/>
</dbReference>
<feature type="compositionally biased region" description="Polar residues" evidence="4">
    <location>
        <begin position="11"/>
        <end position="21"/>
    </location>
</feature>
<keyword evidence="2 5" id="KW-0560">Oxidoreductase</keyword>
<reference evidence="5" key="1">
    <citation type="submission" date="2015-05" db="EMBL/GenBank/DDBJ databases">
        <title>Permanent draft genome of Rhodopirellula islandicus K833.</title>
        <authorList>
            <person name="Kizina J."/>
            <person name="Richter M."/>
            <person name="Glockner F.O."/>
            <person name="Harder J."/>
        </authorList>
    </citation>
    <scope>NUCLEOTIDE SEQUENCE [LARGE SCALE GENOMIC DNA]</scope>
    <source>
        <strain evidence="5">K833</strain>
    </source>
</reference>
<dbReference type="PATRIC" id="fig|595434.4.peg.515"/>
<evidence type="ECO:0000256" key="1">
    <source>
        <dbReference type="ARBA" id="ARBA00007198"/>
    </source>
</evidence>
<dbReference type="PROSITE" id="PS51353">
    <property type="entry name" value="ARSC"/>
    <property type="match status" value="1"/>
</dbReference>
<organism evidence="5 6">
    <name type="scientific">Rhodopirellula islandica</name>
    <dbReference type="NCBI Taxonomy" id="595434"/>
    <lineage>
        <taxon>Bacteria</taxon>
        <taxon>Pseudomonadati</taxon>
        <taxon>Planctomycetota</taxon>
        <taxon>Planctomycetia</taxon>
        <taxon>Pirellulales</taxon>
        <taxon>Pirellulaceae</taxon>
        <taxon>Rhodopirellula</taxon>
    </lineage>
</organism>
<dbReference type="PANTHER" id="PTHR30041:SF4">
    <property type="entry name" value="ARSENATE REDUCTASE"/>
    <property type="match status" value="1"/>
</dbReference>
<dbReference type="STRING" id="595434.RISK_000531"/>
<evidence type="ECO:0000256" key="2">
    <source>
        <dbReference type="ARBA" id="ARBA00023002"/>
    </source>
</evidence>
<dbReference type="InterPro" id="IPR036249">
    <property type="entry name" value="Thioredoxin-like_sf"/>
</dbReference>
<proteinExistence type="inferred from homology"/>
<dbReference type="InterPro" id="IPR006660">
    <property type="entry name" value="Arsenate_reductase-like"/>
</dbReference>
<comment type="caution">
    <text evidence="5">The sequence shown here is derived from an EMBL/GenBank/DDBJ whole genome shotgun (WGS) entry which is preliminary data.</text>
</comment>
<dbReference type="EC" id="1.20.4.1" evidence="5"/>
<evidence type="ECO:0000313" key="6">
    <source>
        <dbReference type="Proteomes" id="UP000036367"/>
    </source>
</evidence>
<dbReference type="AlphaFoldDB" id="A0A0J1BLX2"/>
<dbReference type="Proteomes" id="UP000036367">
    <property type="component" value="Unassembled WGS sequence"/>
</dbReference>
<gene>
    <name evidence="5" type="ORF">RISK_000531</name>
</gene>
<name>A0A0J1BLX2_RHOIS</name>
<keyword evidence="6" id="KW-1185">Reference proteome</keyword>
<sequence length="165" mass="18354">MVAGGTCGQAEESQCSPTGIERSQLSVSDIPPARFDFTGIAFHSSLVHRMTTIYHNPRCTKSRQALQLLEEHGIEPEVIQYLDTPPSKKKLIEIVKLLGIPAEALVRKKEPLFKELNLGEQTLTDQQWIATMVEHPKLIERPIVIHNGQAAIGRPTENIVEILDA</sequence>
<dbReference type="NCBIfam" id="TIGR00014">
    <property type="entry name" value="arsC"/>
    <property type="match status" value="1"/>
</dbReference>
<evidence type="ECO:0000313" key="5">
    <source>
        <dbReference type="EMBL" id="KLU07453.1"/>
    </source>
</evidence>
<evidence type="ECO:0000256" key="3">
    <source>
        <dbReference type="PROSITE-ProRule" id="PRU01282"/>
    </source>
</evidence>
<dbReference type="Pfam" id="PF03960">
    <property type="entry name" value="ArsC"/>
    <property type="match status" value="1"/>
</dbReference>
<dbReference type="PANTHER" id="PTHR30041">
    <property type="entry name" value="ARSENATE REDUCTASE"/>
    <property type="match status" value="1"/>
</dbReference>
<evidence type="ECO:0000256" key="4">
    <source>
        <dbReference type="SAM" id="MobiDB-lite"/>
    </source>
</evidence>
<dbReference type="Gene3D" id="3.40.30.10">
    <property type="entry name" value="Glutaredoxin"/>
    <property type="match status" value="1"/>
</dbReference>
<accession>A0A0J1BLX2</accession>
<comment type="similarity">
    <text evidence="1 3">Belongs to the ArsC family.</text>
</comment>
<dbReference type="EMBL" id="LECT01000006">
    <property type="protein sequence ID" value="KLU07453.1"/>
    <property type="molecule type" value="Genomic_DNA"/>
</dbReference>
<feature type="region of interest" description="Disordered" evidence="4">
    <location>
        <begin position="1"/>
        <end position="21"/>
    </location>
</feature>